<dbReference type="Proteomes" id="UP000199071">
    <property type="component" value="Unassembled WGS sequence"/>
</dbReference>
<dbReference type="Pfam" id="PF10098">
    <property type="entry name" value="DUF2336"/>
    <property type="match status" value="1"/>
</dbReference>
<evidence type="ECO:0000313" key="2">
    <source>
        <dbReference type="Proteomes" id="UP000199071"/>
    </source>
</evidence>
<dbReference type="RefSeq" id="WP_090875691.1">
    <property type="nucleotide sequence ID" value="NZ_FMXQ01000002.1"/>
</dbReference>
<sequence length="379" mass="41113">MIVQQFLHWMETAPTPRRAEAVASLGRAYLFSDIDDETLSEMEAAMTIVLDDPSAEVRLALARSLAAGLEAPRHIMLALATDATEIGALVLSRSPVFVDAELVDIAAGAEPALQTAVASRPRLSSAVSAAIAEVGERDTCLTLVHNDGAMIARISLRRMAERFGDDAEIREALLQRPGLPPDVRQLLIQRLSCALGEMVVGKAWVSEDRARTLTREACDRATVALAAETETDELVPLVEHLRVTGQLTTALLLRAVCAGNVAVFETALSVLSHVPEARVASLIRAGRNQGFRALYDKAGLPPMAFEAFATAIETCREIAERGGPRDRYRFTLHMVETVLSRYRDITDGEVNELTAMLRRFAADQARVAARDYGRIASAA</sequence>
<gene>
    <name evidence="1" type="ORF">SAMN02982931_01438</name>
</gene>
<dbReference type="EMBL" id="FMXQ01000002">
    <property type="protein sequence ID" value="SDB17821.1"/>
    <property type="molecule type" value="Genomic_DNA"/>
</dbReference>
<reference evidence="1 2" key="1">
    <citation type="submission" date="2016-10" db="EMBL/GenBank/DDBJ databases">
        <authorList>
            <person name="de Groot N.N."/>
        </authorList>
    </citation>
    <scope>NUCLEOTIDE SEQUENCE [LARGE SCALE GENOMIC DNA]</scope>
    <source>
        <strain evidence="1 2">ATCC 35022</strain>
    </source>
</reference>
<evidence type="ECO:0000313" key="1">
    <source>
        <dbReference type="EMBL" id="SDB17821.1"/>
    </source>
</evidence>
<proteinExistence type="predicted"/>
<dbReference type="STRING" id="665467.SAMN02982931_01438"/>
<dbReference type="AlphaFoldDB" id="A0A1G6BAZ1"/>
<dbReference type="OrthoDB" id="9798569at2"/>
<dbReference type="PIRSF" id="PIRSF035865">
    <property type="entry name" value="UCP035865"/>
    <property type="match status" value="1"/>
</dbReference>
<protein>
    <submittedName>
        <fullName evidence="1">Uncharacterized conserved protein, DUF2336 family</fullName>
    </submittedName>
</protein>
<accession>A0A1G6BAZ1</accession>
<organism evidence="1 2">
    <name type="scientific">Bauldia litoralis</name>
    <dbReference type="NCBI Taxonomy" id="665467"/>
    <lineage>
        <taxon>Bacteria</taxon>
        <taxon>Pseudomonadati</taxon>
        <taxon>Pseudomonadota</taxon>
        <taxon>Alphaproteobacteria</taxon>
        <taxon>Hyphomicrobiales</taxon>
        <taxon>Kaistiaceae</taxon>
        <taxon>Bauldia</taxon>
    </lineage>
</organism>
<keyword evidence="2" id="KW-1185">Reference proteome</keyword>
<dbReference type="InterPro" id="IPR019285">
    <property type="entry name" value="DUF2336"/>
</dbReference>
<dbReference type="InterPro" id="IPR014598">
    <property type="entry name" value="UCP035865"/>
</dbReference>
<name>A0A1G6BAZ1_9HYPH</name>